<evidence type="ECO:0000313" key="1">
    <source>
        <dbReference type="EMBL" id="CAA6799545.1"/>
    </source>
</evidence>
<protein>
    <submittedName>
        <fullName evidence="1">Uncharacterized protein</fullName>
    </submittedName>
</protein>
<dbReference type="Gene3D" id="1.10.10.10">
    <property type="entry name" value="Winged helix-like DNA-binding domain superfamily/Winged helix DNA-binding domain"/>
    <property type="match status" value="1"/>
</dbReference>
<dbReference type="AlphaFoldDB" id="A0A6S6RT63"/>
<name>A0A6S6RT63_9BACT</name>
<sequence length="228" mass="26103">MNKIEKVIIESFEKFPQQVMADLVKHTSVPRATLKRHLNTLISNGKIEAIGEGRARYYERISKSNIHQIAVYKSAKLVGFLGNEVGRYLFEYDKSYKGRKLDGLVEDALVTSATLFPIFENLIPESDRRNAYLKEGENLAEILLELKNTHGDFDFVSADFFKTDNIIQILDGRKKEEIGFFVPKVLKEEFQSFVDSIEKKRRLALLNRISKAQKKDPIEEGSSDDGIK</sequence>
<dbReference type="SUPFAM" id="SSF46785">
    <property type="entry name" value="Winged helix' DNA-binding domain"/>
    <property type="match status" value="1"/>
</dbReference>
<accession>A0A6S6RT63</accession>
<dbReference type="InterPro" id="IPR036390">
    <property type="entry name" value="WH_DNA-bd_sf"/>
</dbReference>
<reference evidence="1" key="1">
    <citation type="submission" date="2020-01" db="EMBL/GenBank/DDBJ databases">
        <authorList>
            <person name="Meier V. D."/>
            <person name="Meier V D."/>
        </authorList>
    </citation>
    <scope>NUCLEOTIDE SEQUENCE</scope>
    <source>
        <strain evidence="1">HLG_WM_MAG_06</strain>
    </source>
</reference>
<proteinExistence type="predicted"/>
<organism evidence="1">
    <name type="scientific">uncultured Sulfurovum sp</name>
    <dbReference type="NCBI Taxonomy" id="269237"/>
    <lineage>
        <taxon>Bacteria</taxon>
        <taxon>Pseudomonadati</taxon>
        <taxon>Campylobacterota</taxon>
        <taxon>Epsilonproteobacteria</taxon>
        <taxon>Campylobacterales</taxon>
        <taxon>Sulfurovaceae</taxon>
        <taxon>Sulfurovum</taxon>
        <taxon>environmental samples</taxon>
    </lineage>
</organism>
<dbReference type="EMBL" id="CACVAP010000021">
    <property type="protein sequence ID" value="CAA6799545.1"/>
    <property type="molecule type" value="Genomic_DNA"/>
</dbReference>
<dbReference type="InterPro" id="IPR036388">
    <property type="entry name" value="WH-like_DNA-bd_sf"/>
</dbReference>
<gene>
    <name evidence="1" type="ORF">HELGO_WM31596</name>
</gene>